<reference evidence="1" key="1">
    <citation type="journal article" date="2023" name="bioRxiv">
        <title>Improved chromosome-level genome assembly for marigold (Tagetes erecta).</title>
        <authorList>
            <person name="Jiang F."/>
            <person name="Yuan L."/>
            <person name="Wang S."/>
            <person name="Wang H."/>
            <person name="Xu D."/>
            <person name="Wang A."/>
            <person name="Fan W."/>
        </authorList>
    </citation>
    <scope>NUCLEOTIDE SEQUENCE</scope>
    <source>
        <strain evidence="1">WSJ</strain>
        <tissue evidence="1">Leaf</tissue>
    </source>
</reference>
<dbReference type="Proteomes" id="UP001229421">
    <property type="component" value="Unassembled WGS sequence"/>
</dbReference>
<evidence type="ECO:0000313" key="1">
    <source>
        <dbReference type="EMBL" id="KAK1407892.1"/>
    </source>
</evidence>
<comment type="caution">
    <text evidence="1">The sequence shown here is derived from an EMBL/GenBank/DDBJ whole genome shotgun (WGS) entry which is preliminary data.</text>
</comment>
<protein>
    <submittedName>
        <fullName evidence="1">Uncharacterized protein</fullName>
    </submittedName>
</protein>
<evidence type="ECO:0000313" key="2">
    <source>
        <dbReference type="Proteomes" id="UP001229421"/>
    </source>
</evidence>
<proteinExistence type="predicted"/>
<dbReference type="AlphaFoldDB" id="A0AAD8JSG2"/>
<sequence>MKIGWVLVHKLSEQETRLSREDIPPLVVDSSTKLDAMNVFDSDNGDDSDNDDTIWNWMHADEDYDNELLSFKNNFDLKILQLNGVANDMGMLQEANIGIGFSGVEGMQPAN</sequence>
<organism evidence="1 2">
    <name type="scientific">Tagetes erecta</name>
    <name type="common">African marigold</name>
    <dbReference type="NCBI Taxonomy" id="13708"/>
    <lineage>
        <taxon>Eukaryota</taxon>
        <taxon>Viridiplantae</taxon>
        <taxon>Streptophyta</taxon>
        <taxon>Embryophyta</taxon>
        <taxon>Tracheophyta</taxon>
        <taxon>Spermatophyta</taxon>
        <taxon>Magnoliopsida</taxon>
        <taxon>eudicotyledons</taxon>
        <taxon>Gunneridae</taxon>
        <taxon>Pentapetalae</taxon>
        <taxon>asterids</taxon>
        <taxon>campanulids</taxon>
        <taxon>Asterales</taxon>
        <taxon>Asteraceae</taxon>
        <taxon>Asteroideae</taxon>
        <taxon>Heliantheae alliance</taxon>
        <taxon>Tageteae</taxon>
        <taxon>Tagetes</taxon>
    </lineage>
</organism>
<keyword evidence="2" id="KW-1185">Reference proteome</keyword>
<gene>
    <name evidence="1" type="ORF">QVD17_39519</name>
</gene>
<name>A0AAD8JSG2_TARER</name>
<dbReference type="EMBL" id="JAUHHV010000011">
    <property type="protein sequence ID" value="KAK1407892.1"/>
    <property type="molecule type" value="Genomic_DNA"/>
</dbReference>
<accession>A0AAD8JSG2</accession>